<dbReference type="Pfam" id="PF01614">
    <property type="entry name" value="IclR_C"/>
    <property type="match status" value="1"/>
</dbReference>
<dbReference type="PANTHER" id="PTHR30136:SF35">
    <property type="entry name" value="HTH-TYPE TRANSCRIPTIONAL REGULATOR RV1719"/>
    <property type="match status" value="1"/>
</dbReference>
<gene>
    <name evidence="2" type="ORF">SAMN04488107_4228</name>
</gene>
<proteinExistence type="predicted"/>
<accession>A0A239I8U2</accession>
<evidence type="ECO:0000313" key="2">
    <source>
        <dbReference type="EMBL" id="SNS89921.1"/>
    </source>
</evidence>
<dbReference type="PROSITE" id="PS51078">
    <property type="entry name" value="ICLR_ED"/>
    <property type="match status" value="1"/>
</dbReference>
<organism evidence="2 3">
    <name type="scientific">Geodermatophilus saharensis</name>
    <dbReference type="NCBI Taxonomy" id="1137994"/>
    <lineage>
        <taxon>Bacteria</taxon>
        <taxon>Bacillati</taxon>
        <taxon>Actinomycetota</taxon>
        <taxon>Actinomycetes</taxon>
        <taxon>Geodermatophilales</taxon>
        <taxon>Geodermatophilaceae</taxon>
        <taxon>Geodermatophilus</taxon>
    </lineage>
</organism>
<dbReference type="InterPro" id="IPR029016">
    <property type="entry name" value="GAF-like_dom_sf"/>
</dbReference>
<name>A0A239I8U2_9ACTN</name>
<dbReference type="AlphaFoldDB" id="A0A239I8U2"/>
<dbReference type="GO" id="GO:0003677">
    <property type="term" value="F:DNA binding"/>
    <property type="evidence" value="ECO:0007669"/>
    <property type="project" value="TreeGrafter"/>
</dbReference>
<dbReference type="GO" id="GO:0003700">
    <property type="term" value="F:DNA-binding transcription factor activity"/>
    <property type="evidence" value="ECO:0007669"/>
    <property type="project" value="TreeGrafter"/>
</dbReference>
<dbReference type="PANTHER" id="PTHR30136">
    <property type="entry name" value="HELIX-TURN-HELIX TRANSCRIPTIONAL REGULATOR, ICLR FAMILY"/>
    <property type="match status" value="1"/>
</dbReference>
<dbReference type="GO" id="GO:0045892">
    <property type="term" value="P:negative regulation of DNA-templated transcription"/>
    <property type="evidence" value="ECO:0007669"/>
    <property type="project" value="TreeGrafter"/>
</dbReference>
<evidence type="ECO:0000259" key="1">
    <source>
        <dbReference type="PROSITE" id="PS51078"/>
    </source>
</evidence>
<dbReference type="InterPro" id="IPR014757">
    <property type="entry name" value="Tscrpt_reg_IclR_C"/>
</dbReference>
<dbReference type="Proteomes" id="UP000198386">
    <property type="component" value="Unassembled WGS sequence"/>
</dbReference>
<sequence>MQFEGNSVVAWPADDVGEELRLLAAATGGTVVLFGWSGDTLQCRLRHDPPPQPLVVPQFDRGAVLPGTEAPLHVLLAWLAPDVLERRVAGLQRAPHSLSNRALLALRLTRVRETGRDVVAGGVRGEVTSIAVPVRDRHGEVTAALAVIAPSVYLEDLDLTTIATDLGRIAAQVPAGADTLPSPV</sequence>
<dbReference type="SUPFAM" id="SSF55781">
    <property type="entry name" value="GAF domain-like"/>
    <property type="match status" value="1"/>
</dbReference>
<dbReference type="InterPro" id="IPR050707">
    <property type="entry name" value="HTH_MetabolicPath_Reg"/>
</dbReference>
<feature type="domain" description="IclR-ED" evidence="1">
    <location>
        <begin position="1"/>
        <end position="179"/>
    </location>
</feature>
<dbReference type="Gene3D" id="3.30.450.40">
    <property type="match status" value="1"/>
</dbReference>
<reference evidence="3" key="1">
    <citation type="submission" date="2017-06" db="EMBL/GenBank/DDBJ databases">
        <authorList>
            <person name="Varghese N."/>
            <person name="Submissions S."/>
        </authorList>
    </citation>
    <scope>NUCLEOTIDE SEQUENCE [LARGE SCALE GENOMIC DNA]</scope>
    <source>
        <strain evidence="3">DSM 45423</strain>
    </source>
</reference>
<dbReference type="EMBL" id="FZOH01000010">
    <property type="protein sequence ID" value="SNS89921.1"/>
    <property type="molecule type" value="Genomic_DNA"/>
</dbReference>
<keyword evidence="3" id="KW-1185">Reference proteome</keyword>
<protein>
    <submittedName>
        <fullName evidence="2">Transcriptional regulator</fullName>
    </submittedName>
</protein>
<evidence type="ECO:0000313" key="3">
    <source>
        <dbReference type="Proteomes" id="UP000198386"/>
    </source>
</evidence>